<dbReference type="FunFam" id="3.30.930.10:FF:000097">
    <property type="entry name" value="Proline--tRNA ligase"/>
    <property type="match status" value="1"/>
</dbReference>
<sequence>MLKGKTGAGITAPSNILTNNKNYKIGLQPNMRASQILISTLKETPADAEVISHQLMLRAGLIRRLASGLYTWLPMGLKVLRKTEAIIREEMAKAGAQELLMPSIQPAELWKESARWEKYGPELLRITDRHNNEFCYGPTHEEVITDLVRQEIRSYKQLPITFYQIQTKFRDETRPRFGVMRAREFLMKDAYSFHLDHESLQQTYDDMFAAYTRIFDRIGLNFRPVQADTGSIGGEQSHEFHVLASSGEDAIVFSNGSDYAANMELAEAIAPAGPRASATAVMATVDTPKKHTIDEVCGFLNIPPAQCLKTLLVEGTEEGTVVALVLRGDHELNDIKAEKHPAVAAPLTFATPEQVLKACGANIGSIGPIGLTIPVIVDRSAAHVADFVCGANKNEKHLTGVNWARDLAEPETADLRNVVIGDASPDGQGTLDIARGIEVGHIFQLGDNYSKKLNANVLADTGKSQILTMGCYGIGVSRVVAAAIEQNHDDRGIIWPLSIAPFQVVLVPVNAHKSIRLREAAEALYTQLVDAGVDVLFDDRGLRPGVAFADMELMGIPHRLVLGERGLDEGLIEYKRRADGDAAEFPISDVIAELTARLAAK</sequence>
<evidence type="ECO:0000256" key="4">
    <source>
        <dbReference type="ARBA" id="ARBA00022490"/>
    </source>
</evidence>
<feature type="domain" description="Aminoacyl-transfer RNA synthetases class-II family profile" evidence="12">
    <location>
        <begin position="63"/>
        <end position="496"/>
    </location>
</feature>
<dbReference type="Pfam" id="PF04073">
    <property type="entry name" value="tRNA_edit"/>
    <property type="match status" value="1"/>
</dbReference>
<evidence type="ECO:0000259" key="12">
    <source>
        <dbReference type="PROSITE" id="PS50862"/>
    </source>
</evidence>
<gene>
    <name evidence="13" type="ORF">LCGC14_1169000</name>
</gene>
<evidence type="ECO:0000256" key="6">
    <source>
        <dbReference type="ARBA" id="ARBA00022741"/>
    </source>
</evidence>
<comment type="subcellular location">
    <subcellularLocation>
        <location evidence="1">Cytoplasm</location>
    </subcellularLocation>
</comment>
<evidence type="ECO:0000256" key="10">
    <source>
        <dbReference type="ARBA" id="ARBA00029731"/>
    </source>
</evidence>
<dbReference type="InterPro" id="IPR044140">
    <property type="entry name" value="ProRS_anticodon_short"/>
</dbReference>
<dbReference type="GO" id="GO:0006433">
    <property type="term" value="P:prolyl-tRNA aminoacylation"/>
    <property type="evidence" value="ECO:0007669"/>
    <property type="project" value="InterPro"/>
</dbReference>
<dbReference type="PRINTS" id="PR01046">
    <property type="entry name" value="TRNASYNTHPRO"/>
</dbReference>
<dbReference type="CDD" id="cd04334">
    <property type="entry name" value="ProRS-INS"/>
    <property type="match status" value="1"/>
</dbReference>
<dbReference type="Gene3D" id="3.30.930.10">
    <property type="entry name" value="Bira Bifunctional Protein, Domain 2"/>
    <property type="match status" value="2"/>
</dbReference>
<dbReference type="SUPFAM" id="SSF52954">
    <property type="entry name" value="Class II aaRS ABD-related"/>
    <property type="match status" value="1"/>
</dbReference>
<name>A0A0F9PVX6_9ZZZZ</name>
<dbReference type="InterPro" id="IPR050062">
    <property type="entry name" value="Pro-tRNA_synthetase"/>
</dbReference>
<dbReference type="EMBL" id="LAZR01005759">
    <property type="protein sequence ID" value="KKM97342.1"/>
    <property type="molecule type" value="Genomic_DNA"/>
</dbReference>
<evidence type="ECO:0000256" key="8">
    <source>
        <dbReference type="ARBA" id="ARBA00022917"/>
    </source>
</evidence>
<dbReference type="CDD" id="cd00861">
    <property type="entry name" value="ProRS_anticodon_short"/>
    <property type="match status" value="1"/>
</dbReference>
<comment type="caution">
    <text evidence="13">The sequence shown here is derived from an EMBL/GenBank/DDBJ whole genome shotgun (WGS) entry which is preliminary data.</text>
</comment>
<dbReference type="InterPro" id="IPR023717">
    <property type="entry name" value="Pro-tRNA-Synthase_IIa_type1"/>
</dbReference>
<protein>
    <recommendedName>
        <fullName evidence="3">proline--tRNA ligase</fullName>
        <ecNumber evidence="3">6.1.1.15</ecNumber>
    </recommendedName>
    <alternativeName>
        <fullName evidence="10">Prolyl-tRNA synthetase</fullName>
    </alternativeName>
</protein>
<dbReference type="AlphaFoldDB" id="A0A0F9PVX6"/>
<dbReference type="PANTHER" id="PTHR42753">
    <property type="entry name" value="MITOCHONDRIAL RIBOSOME PROTEIN L39/PROLYL-TRNA LIGASE FAMILY MEMBER"/>
    <property type="match status" value="1"/>
</dbReference>
<proteinExistence type="inferred from homology"/>
<reference evidence="13" key="1">
    <citation type="journal article" date="2015" name="Nature">
        <title>Complex archaea that bridge the gap between prokaryotes and eukaryotes.</title>
        <authorList>
            <person name="Spang A."/>
            <person name="Saw J.H."/>
            <person name="Jorgensen S.L."/>
            <person name="Zaremba-Niedzwiedzka K."/>
            <person name="Martijn J."/>
            <person name="Lind A.E."/>
            <person name="van Eijk R."/>
            <person name="Schleper C."/>
            <person name="Guy L."/>
            <person name="Ettema T.J."/>
        </authorList>
    </citation>
    <scope>NUCLEOTIDE SEQUENCE</scope>
</reference>
<dbReference type="InterPro" id="IPR004500">
    <property type="entry name" value="Pro-tRNA-synth_IIa_bac-type"/>
</dbReference>
<dbReference type="InterPro" id="IPR036621">
    <property type="entry name" value="Anticodon-bd_dom_sf"/>
</dbReference>
<dbReference type="InterPro" id="IPR036754">
    <property type="entry name" value="YbaK/aa-tRNA-synt-asso_dom_sf"/>
</dbReference>
<dbReference type="NCBIfam" id="TIGR00409">
    <property type="entry name" value="proS_fam_II"/>
    <property type="match status" value="1"/>
</dbReference>
<keyword evidence="9" id="KW-0030">Aminoacyl-tRNA synthetase</keyword>
<dbReference type="Pfam" id="PF03129">
    <property type="entry name" value="HGTP_anticodon"/>
    <property type="match status" value="1"/>
</dbReference>
<dbReference type="FunFam" id="3.30.930.10:FF:000043">
    <property type="entry name" value="Proline--tRNA ligase"/>
    <property type="match status" value="1"/>
</dbReference>
<dbReference type="InterPro" id="IPR002316">
    <property type="entry name" value="Pro-tRNA-ligase_IIa"/>
</dbReference>
<dbReference type="InterPro" id="IPR033730">
    <property type="entry name" value="ProRS_core_prok"/>
</dbReference>
<dbReference type="SUPFAM" id="SSF55826">
    <property type="entry name" value="YbaK/ProRS associated domain"/>
    <property type="match status" value="1"/>
</dbReference>
<dbReference type="InterPro" id="IPR004154">
    <property type="entry name" value="Anticodon-bd"/>
</dbReference>
<dbReference type="GO" id="GO:0005524">
    <property type="term" value="F:ATP binding"/>
    <property type="evidence" value="ECO:0007669"/>
    <property type="project" value="UniProtKB-KW"/>
</dbReference>
<evidence type="ECO:0000256" key="2">
    <source>
        <dbReference type="ARBA" id="ARBA00011738"/>
    </source>
</evidence>
<dbReference type="HAMAP" id="MF_01569">
    <property type="entry name" value="Pro_tRNA_synth_type1"/>
    <property type="match status" value="1"/>
</dbReference>
<dbReference type="InterPro" id="IPR006195">
    <property type="entry name" value="aa-tRNA-synth_II"/>
</dbReference>
<accession>A0A0F9PVX6</accession>
<dbReference type="Pfam" id="PF00587">
    <property type="entry name" value="tRNA-synt_2b"/>
    <property type="match status" value="1"/>
</dbReference>
<comment type="subunit">
    <text evidence="2">Homodimer.</text>
</comment>
<keyword evidence="8" id="KW-0648">Protein biosynthesis</keyword>
<dbReference type="InterPro" id="IPR007214">
    <property type="entry name" value="YbaK/aa-tRNA-synth-assoc-dom"/>
</dbReference>
<organism evidence="13">
    <name type="scientific">marine sediment metagenome</name>
    <dbReference type="NCBI Taxonomy" id="412755"/>
    <lineage>
        <taxon>unclassified sequences</taxon>
        <taxon>metagenomes</taxon>
        <taxon>ecological metagenomes</taxon>
    </lineage>
</organism>
<dbReference type="PANTHER" id="PTHR42753:SF2">
    <property type="entry name" value="PROLINE--TRNA LIGASE"/>
    <property type="match status" value="1"/>
</dbReference>
<dbReference type="GO" id="GO:0004827">
    <property type="term" value="F:proline-tRNA ligase activity"/>
    <property type="evidence" value="ECO:0007669"/>
    <property type="project" value="UniProtKB-EC"/>
</dbReference>
<dbReference type="GO" id="GO:0002161">
    <property type="term" value="F:aminoacyl-tRNA deacylase activity"/>
    <property type="evidence" value="ECO:0007669"/>
    <property type="project" value="InterPro"/>
</dbReference>
<evidence type="ECO:0000313" key="13">
    <source>
        <dbReference type="EMBL" id="KKM97342.1"/>
    </source>
</evidence>
<evidence type="ECO:0000256" key="1">
    <source>
        <dbReference type="ARBA" id="ARBA00004496"/>
    </source>
</evidence>
<dbReference type="Gene3D" id="3.40.50.800">
    <property type="entry name" value="Anticodon-binding domain"/>
    <property type="match status" value="1"/>
</dbReference>
<dbReference type="InterPro" id="IPR045864">
    <property type="entry name" value="aa-tRNA-synth_II/BPL/LPL"/>
</dbReference>
<dbReference type="PROSITE" id="PS50862">
    <property type="entry name" value="AA_TRNA_LIGASE_II"/>
    <property type="match status" value="1"/>
</dbReference>
<keyword evidence="4" id="KW-0963">Cytoplasm</keyword>
<keyword evidence="6" id="KW-0547">Nucleotide-binding</keyword>
<comment type="catalytic activity">
    <reaction evidence="11">
        <text>tRNA(Pro) + L-proline + ATP = L-prolyl-tRNA(Pro) + AMP + diphosphate</text>
        <dbReference type="Rhea" id="RHEA:14305"/>
        <dbReference type="Rhea" id="RHEA-COMP:9700"/>
        <dbReference type="Rhea" id="RHEA-COMP:9702"/>
        <dbReference type="ChEBI" id="CHEBI:30616"/>
        <dbReference type="ChEBI" id="CHEBI:33019"/>
        <dbReference type="ChEBI" id="CHEBI:60039"/>
        <dbReference type="ChEBI" id="CHEBI:78442"/>
        <dbReference type="ChEBI" id="CHEBI:78532"/>
        <dbReference type="ChEBI" id="CHEBI:456215"/>
        <dbReference type="EC" id="6.1.1.15"/>
    </reaction>
</comment>
<dbReference type="CDD" id="cd00779">
    <property type="entry name" value="ProRS_core_prok"/>
    <property type="match status" value="1"/>
</dbReference>
<dbReference type="GO" id="GO:0005829">
    <property type="term" value="C:cytosol"/>
    <property type="evidence" value="ECO:0007669"/>
    <property type="project" value="TreeGrafter"/>
</dbReference>
<dbReference type="SUPFAM" id="SSF55681">
    <property type="entry name" value="Class II aaRS and biotin synthetases"/>
    <property type="match status" value="1"/>
</dbReference>
<keyword evidence="7" id="KW-0067">ATP-binding</keyword>
<evidence type="ECO:0000256" key="7">
    <source>
        <dbReference type="ARBA" id="ARBA00022840"/>
    </source>
</evidence>
<dbReference type="EC" id="6.1.1.15" evidence="3"/>
<evidence type="ECO:0000256" key="11">
    <source>
        <dbReference type="ARBA" id="ARBA00047671"/>
    </source>
</evidence>
<dbReference type="PIRSF" id="PIRSF001535">
    <property type="entry name" value="ProRS_1"/>
    <property type="match status" value="1"/>
</dbReference>
<dbReference type="Gene3D" id="3.90.960.10">
    <property type="entry name" value="YbaK/aminoacyl-tRNA synthetase-associated domain"/>
    <property type="match status" value="1"/>
</dbReference>
<evidence type="ECO:0000256" key="5">
    <source>
        <dbReference type="ARBA" id="ARBA00022598"/>
    </source>
</evidence>
<keyword evidence="5" id="KW-0436">Ligase</keyword>
<evidence type="ECO:0000256" key="9">
    <source>
        <dbReference type="ARBA" id="ARBA00023146"/>
    </source>
</evidence>
<dbReference type="InterPro" id="IPR002314">
    <property type="entry name" value="aa-tRNA-synt_IIb"/>
</dbReference>
<dbReference type="NCBIfam" id="NF006625">
    <property type="entry name" value="PRK09194.1"/>
    <property type="match status" value="1"/>
</dbReference>
<evidence type="ECO:0000256" key="3">
    <source>
        <dbReference type="ARBA" id="ARBA00012831"/>
    </source>
</evidence>